<dbReference type="Gene3D" id="3.60.21.10">
    <property type="match status" value="1"/>
</dbReference>
<accession>A0A914VRD2</accession>
<keyword evidence="5" id="KW-1185">Reference proteome</keyword>
<keyword evidence="1" id="KW-0378">Hydrolase</keyword>
<evidence type="ECO:0000256" key="3">
    <source>
        <dbReference type="SAM" id="SignalP"/>
    </source>
</evidence>
<dbReference type="PANTHER" id="PTHR10340:SF57">
    <property type="entry name" value="METALLOPHOS DOMAIN-CONTAINING PROTEIN"/>
    <property type="match status" value="1"/>
</dbReference>
<keyword evidence="2" id="KW-0325">Glycoprotein</keyword>
<evidence type="ECO:0000256" key="2">
    <source>
        <dbReference type="ARBA" id="ARBA00023180"/>
    </source>
</evidence>
<dbReference type="Pfam" id="PF00149">
    <property type="entry name" value="Metallophos"/>
    <property type="match status" value="1"/>
</dbReference>
<dbReference type="InterPro" id="IPR029052">
    <property type="entry name" value="Metallo-depent_PP-like"/>
</dbReference>
<feature type="chain" id="PRO_5037540654" evidence="3">
    <location>
        <begin position="22"/>
        <end position="291"/>
    </location>
</feature>
<dbReference type="PANTHER" id="PTHR10340">
    <property type="entry name" value="SPHINGOMYELIN PHOSPHODIESTERASE"/>
    <property type="match status" value="1"/>
</dbReference>
<sequence length="291" mass="33121">MWRGWWLAIAALLAPIATVDGGSALHISDFHQDNDYSPMNGDISFYCHNSTHGTRLGDYGDYMCDAPKSLVMNALNAASRINPTPKYIFWTGDNVPHINNTLYNSSDVVRNIQQTTAQLNATFPNVSKIFPVLGNHDYWPSNGFPDQQNPVYKGAFDQWKHWIGDQAESTFLKGGYYKYSLDSKTTLLALNTNLYYNEDGYFPNFTNPADPADQFAFMEQELSNATKNGQFVHIVAHIAPGVFDRTANFTWLRPDYNKRFIDIAVRYSNVIKWMLFGHHHTDTFHIVKVSN</sequence>
<proteinExistence type="predicted"/>
<dbReference type="InterPro" id="IPR004843">
    <property type="entry name" value="Calcineurin-like_PHP"/>
</dbReference>
<keyword evidence="3" id="KW-0732">Signal</keyword>
<organism evidence="5 6">
    <name type="scientific">Plectus sambesii</name>
    <dbReference type="NCBI Taxonomy" id="2011161"/>
    <lineage>
        <taxon>Eukaryota</taxon>
        <taxon>Metazoa</taxon>
        <taxon>Ecdysozoa</taxon>
        <taxon>Nematoda</taxon>
        <taxon>Chromadorea</taxon>
        <taxon>Plectida</taxon>
        <taxon>Plectina</taxon>
        <taxon>Plectoidea</taxon>
        <taxon>Plectidae</taxon>
        <taxon>Plectus</taxon>
    </lineage>
</organism>
<dbReference type="Proteomes" id="UP000887566">
    <property type="component" value="Unplaced"/>
</dbReference>
<dbReference type="GO" id="GO:0005615">
    <property type="term" value="C:extracellular space"/>
    <property type="evidence" value="ECO:0007669"/>
    <property type="project" value="TreeGrafter"/>
</dbReference>
<reference evidence="6" key="1">
    <citation type="submission" date="2022-11" db="UniProtKB">
        <authorList>
            <consortium name="WormBaseParasite"/>
        </authorList>
    </citation>
    <scope>IDENTIFICATION</scope>
</reference>
<evidence type="ECO:0000256" key="1">
    <source>
        <dbReference type="ARBA" id="ARBA00022801"/>
    </source>
</evidence>
<dbReference type="GO" id="GO:0008081">
    <property type="term" value="F:phosphoric diester hydrolase activity"/>
    <property type="evidence" value="ECO:0007669"/>
    <property type="project" value="TreeGrafter"/>
</dbReference>
<dbReference type="SUPFAM" id="SSF56300">
    <property type="entry name" value="Metallo-dependent phosphatases"/>
    <property type="match status" value="1"/>
</dbReference>
<feature type="domain" description="Calcineurin-like phosphoesterase" evidence="4">
    <location>
        <begin position="25"/>
        <end position="281"/>
    </location>
</feature>
<evidence type="ECO:0000313" key="5">
    <source>
        <dbReference type="Proteomes" id="UP000887566"/>
    </source>
</evidence>
<feature type="signal peptide" evidence="3">
    <location>
        <begin position="1"/>
        <end position="21"/>
    </location>
</feature>
<evidence type="ECO:0000313" key="6">
    <source>
        <dbReference type="WBParaSite" id="PSAMB.scaffold2399size23418.g17622.t1"/>
    </source>
</evidence>
<evidence type="ECO:0000259" key="4">
    <source>
        <dbReference type="Pfam" id="PF00149"/>
    </source>
</evidence>
<dbReference type="WBParaSite" id="PSAMB.scaffold2399size23418.g17622.t1">
    <property type="protein sequence ID" value="PSAMB.scaffold2399size23418.g17622.t1"/>
    <property type="gene ID" value="PSAMB.scaffold2399size23418.g17622"/>
</dbReference>
<protein>
    <submittedName>
        <fullName evidence="6">Calcineurin-like phosphoesterase domain-containing protein</fullName>
    </submittedName>
</protein>
<dbReference type="AlphaFoldDB" id="A0A914VRD2"/>
<name>A0A914VRD2_9BILA</name>